<dbReference type="InterPro" id="IPR050373">
    <property type="entry name" value="Fibrinogen_C-term_domain"/>
</dbReference>
<dbReference type="Pfam" id="PF00147">
    <property type="entry name" value="Fibrinogen_C"/>
    <property type="match status" value="1"/>
</dbReference>
<dbReference type="InterPro" id="IPR002181">
    <property type="entry name" value="Fibrinogen_a/b/g_C_dom"/>
</dbReference>
<name>A0A2B4RM32_STYPI</name>
<sequence length="298" mass="33360">MLSKIILGVFISFSLFHSLVICQGSVQRQSHASSKTCNINNNFYAGPNKKIENLLLDVKKQLSNIQKDLNILPQNGDGDTQVIKKNCAELYNIGHKTSGVYKINPDGKGAFLVYCDQKTAGGGWTVIQKRMDGSVNFYLGWDDYKNGFGNLSSEFWLGLDKIHRLTLSDWNKLRVDLRDEDGTKVHAEYELFAVASEKNNYKLSLGSYSGTGGDGLTYHNGMTFTTKDKDSDAHKENCALKHSGAWWYKGCAYSNLNGLYHVGVHSTNPVYDGIFWSNWKGIYNSITHAAMKIKPVKF</sequence>
<dbReference type="Gene3D" id="3.90.215.10">
    <property type="entry name" value="Gamma Fibrinogen, chain A, domain 1"/>
    <property type="match status" value="1"/>
</dbReference>
<feature type="signal peptide" evidence="2">
    <location>
        <begin position="1"/>
        <end position="22"/>
    </location>
</feature>
<comment type="caution">
    <text evidence="4">The sequence shown here is derived from an EMBL/GenBank/DDBJ whole genome shotgun (WGS) entry which is preliminary data.</text>
</comment>
<protein>
    <submittedName>
        <fullName evidence="4">Fibrinogen C domain-containing protein 1</fullName>
    </submittedName>
</protein>
<dbReference type="PANTHER" id="PTHR19143">
    <property type="entry name" value="FIBRINOGEN/TENASCIN/ANGIOPOEITIN"/>
    <property type="match status" value="1"/>
</dbReference>
<dbReference type="NCBIfam" id="NF040941">
    <property type="entry name" value="GGGWT_bact"/>
    <property type="match status" value="1"/>
</dbReference>
<accession>A0A2B4RM32</accession>
<evidence type="ECO:0000313" key="4">
    <source>
        <dbReference type="EMBL" id="PFX17883.1"/>
    </source>
</evidence>
<dbReference type="EMBL" id="LSMT01000444">
    <property type="protein sequence ID" value="PFX17883.1"/>
    <property type="molecule type" value="Genomic_DNA"/>
</dbReference>
<evidence type="ECO:0000256" key="1">
    <source>
        <dbReference type="ARBA" id="ARBA00023157"/>
    </source>
</evidence>
<dbReference type="PROSITE" id="PS00514">
    <property type="entry name" value="FIBRINOGEN_C_1"/>
    <property type="match status" value="1"/>
</dbReference>
<keyword evidence="5" id="KW-1185">Reference proteome</keyword>
<reference evidence="5" key="1">
    <citation type="journal article" date="2017" name="bioRxiv">
        <title>Comparative analysis of the genomes of Stylophora pistillata and Acropora digitifera provides evidence for extensive differences between species of corals.</title>
        <authorList>
            <person name="Voolstra C.R."/>
            <person name="Li Y."/>
            <person name="Liew Y.J."/>
            <person name="Baumgarten S."/>
            <person name="Zoccola D."/>
            <person name="Flot J.-F."/>
            <person name="Tambutte S."/>
            <person name="Allemand D."/>
            <person name="Aranda M."/>
        </authorList>
    </citation>
    <scope>NUCLEOTIDE SEQUENCE [LARGE SCALE GENOMIC DNA]</scope>
</reference>
<dbReference type="Proteomes" id="UP000225706">
    <property type="component" value="Unassembled WGS sequence"/>
</dbReference>
<gene>
    <name evidence="4" type="primary">FIBCD1</name>
    <name evidence="4" type="ORF">AWC38_SpisGene17776</name>
</gene>
<dbReference type="FunFam" id="3.90.215.10:FF:000001">
    <property type="entry name" value="Tenascin isoform 1"/>
    <property type="match status" value="1"/>
</dbReference>
<dbReference type="AlphaFoldDB" id="A0A2B4RM32"/>
<feature type="domain" description="Fibrinogen C-terminal" evidence="3">
    <location>
        <begin position="78"/>
        <end position="297"/>
    </location>
</feature>
<keyword evidence="2" id="KW-0732">Signal</keyword>
<keyword evidence="1" id="KW-1015">Disulfide bond</keyword>
<dbReference type="SUPFAM" id="SSF56496">
    <property type="entry name" value="Fibrinogen C-terminal domain-like"/>
    <property type="match status" value="1"/>
</dbReference>
<evidence type="ECO:0000313" key="5">
    <source>
        <dbReference type="Proteomes" id="UP000225706"/>
    </source>
</evidence>
<dbReference type="SMART" id="SM00186">
    <property type="entry name" value="FBG"/>
    <property type="match status" value="1"/>
</dbReference>
<dbReference type="OrthoDB" id="6350391at2759"/>
<evidence type="ECO:0000259" key="3">
    <source>
        <dbReference type="PROSITE" id="PS51406"/>
    </source>
</evidence>
<dbReference type="PROSITE" id="PS51406">
    <property type="entry name" value="FIBRINOGEN_C_2"/>
    <property type="match status" value="1"/>
</dbReference>
<dbReference type="InterPro" id="IPR020837">
    <property type="entry name" value="Fibrinogen_CS"/>
</dbReference>
<organism evidence="4 5">
    <name type="scientific">Stylophora pistillata</name>
    <name type="common">Smooth cauliflower coral</name>
    <dbReference type="NCBI Taxonomy" id="50429"/>
    <lineage>
        <taxon>Eukaryota</taxon>
        <taxon>Metazoa</taxon>
        <taxon>Cnidaria</taxon>
        <taxon>Anthozoa</taxon>
        <taxon>Hexacorallia</taxon>
        <taxon>Scleractinia</taxon>
        <taxon>Astrocoeniina</taxon>
        <taxon>Pocilloporidae</taxon>
        <taxon>Stylophora</taxon>
    </lineage>
</organism>
<evidence type="ECO:0000256" key="2">
    <source>
        <dbReference type="SAM" id="SignalP"/>
    </source>
</evidence>
<dbReference type="InterPro" id="IPR014716">
    <property type="entry name" value="Fibrinogen_a/b/g_C_1"/>
</dbReference>
<dbReference type="CDD" id="cd00087">
    <property type="entry name" value="FReD"/>
    <property type="match status" value="1"/>
</dbReference>
<dbReference type="InterPro" id="IPR036056">
    <property type="entry name" value="Fibrinogen-like_C"/>
</dbReference>
<proteinExistence type="predicted"/>
<feature type="chain" id="PRO_5012699267" evidence="2">
    <location>
        <begin position="23"/>
        <end position="298"/>
    </location>
</feature>
<dbReference type="GO" id="GO:0005615">
    <property type="term" value="C:extracellular space"/>
    <property type="evidence" value="ECO:0007669"/>
    <property type="project" value="TreeGrafter"/>
</dbReference>